<feature type="region of interest" description="Disordered" evidence="1">
    <location>
        <begin position="428"/>
        <end position="585"/>
    </location>
</feature>
<dbReference type="EMBL" id="JAAAIP010000060">
    <property type="protein sequence ID" value="KAG0327276.1"/>
    <property type="molecule type" value="Genomic_DNA"/>
</dbReference>
<dbReference type="GO" id="GO:0003779">
    <property type="term" value="F:actin binding"/>
    <property type="evidence" value="ECO:0007669"/>
    <property type="project" value="TreeGrafter"/>
</dbReference>
<evidence type="ECO:0000313" key="2">
    <source>
        <dbReference type="EMBL" id="KAG0327276.1"/>
    </source>
</evidence>
<feature type="compositionally biased region" description="Low complexity" evidence="1">
    <location>
        <begin position="78"/>
        <end position="98"/>
    </location>
</feature>
<name>A0A9P6RVM3_9FUNG</name>
<dbReference type="GO" id="GO:0030036">
    <property type="term" value="P:actin cytoskeleton organization"/>
    <property type="evidence" value="ECO:0007669"/>
    <property type="project" value="TreeGrafter"/>
</dbReference>
<proteinExistence type="predicted"/>
<accession>A0A9P6RVM3</accession>
<feature type="region of interest" description="Disordered" evidence="1">
    <location>
        <begin position="370"/>
        <end position="395"/>
    </location>
</feature>
<comment type="caution">
    <text evidence="2">The sequence shown here is derived from an EMBL/GenBank/DDBJ whole genome shotgun (WGS) entry which is preliminary data.</text>
</comment>
<organism evidence="2 3">
    <name type="scientific">Dissophora globulifera</name>
    <dbReference type="NCBI Taxonomy" id="979702"/>
    <lineage>
        <taxon>Eukaryota</taxon>
        <taxon>Fungi</taxon>
        <taxon>Fungi incertae sedis</taxon>
        <taxon>Mucoromycota</taxon>
        <taxon>Mortierellomycotina</taxon>
        <taxon>Mortierellomycetes</taxon>
        <taxon>Mortierellales</taxon>
        <taxon>Mortierellaceae</taxon>
        <taxon>Dissophora</taxon>
    </lineage>
</organism>
<dbReference type="Proteomes" id="UP000738325">
    <property type="component" value="Unassembled WGS sequence"/>
</dbReference>
<evidence type="ECO:0000256" key="1">
    <source>
        <dbReference type="SAM" id="MobiDB-lite"/>
    </source>
</evidence>
<gene>
    <name evidence="2" type="ORF">BGZ99_008037</name>
</gene>
<dbReference type="AlphaFoldDB" id="A0A9P6RVM3"/>
<reference evidence="2" key="1">
    <citation type="journal article" date="2020" name="Fungal Divers.">
        <title>Resolving the Mortierellaceae phylogeny through synthesis of multi-gene phylogenetics and phylogenomics.</title>
        <authorList>
            <person name="Vandepol N."/>
            <person name="Liber J."/>
            <person name="Desiro A."/>
            <person name="Na H."/>
            <person name="Kennedy M."/>
            <person name="Barry K."/>
            <person name="Grigoriev I.V."/>
            <person name="Miller A.N."/>
            <person name="O'Donnell K."/>
            <person name="Stajich J.E."/>
            <person name="Bonito G."/>
        </authorList>
    </citation>
    <scope>NUCLEOTIDE SEQUENCE</scope>
    <source>
        <strain evidence="2">REB-010B</strain>
    </source>
</reference>
<feature type="compositionally biased region" description="Polar residues" evidence="1">
    <location>
        <begin position="64"/>
        <end position="77"/>
    </location>
</feature>
<feature type="region of interest" description="Disordered" evidence="1">
    <location>
        <begin position="678"/>
        <end position="703"/>
    </location>
</feature>
<dbReference type="PANTHER" id="PTHR12751:SF18">
    <property type="entry name" value="PHOSPHATASE AND ACTIN REGULATOR 1"/>
    <property type="match status" value="1"/>
</dbReference>
<evidence type="ECO:0000313" key="3">
    <source>
        <dbReference type="Proteomes" id="UP000738325"/>
    </source>
</evidence>
<feature type="compositionally biased region" description="Low complexity" evidence="1">
    <location>
        <begin position="34"/>
        <end position="50"/>
    </location>
</feature>
<feature type="compositionally biased region" description="Basic and acidic residues" evidence="1">
    <location>
        <begin position="1"/>
        <end position="11"/>
    </location>
</feature>
<sequence length="777" mass="84891">MPTTYPDDKLSPFDQPLPHPTSTSPQVPEQMAVQPLPSLQHPPCQQLQPQNHTIHQQFADDQRQPLQQQYNETIESRPQQSALSPQSQPLSTSPSAQPDQLNANGVAKEKRTRRWSLAGRFFDRKRGGTEPSNIPVVQPQATMDASNNRGSTNVELSCDTSNLNGSTGQTGTRMQVEQLSPDEIDKQGFTSPTVSGNRRSSFADIPKAFLSSLRRSSLSATSENKDSPIAVATLTPVAPATTHVTFASVSAPVPASQCATVIAPVTPDPPVDSDVIMEPRTTDAHITVYEAMDEDEKGDQVDDDQDDEEDYIDEPQVATIMTSNGLCQATMATIKAPPRLPVPDTQVSSLKGCLKKDPCAASMPIFPSTPRSNNLVGSVSDSTLPSSPGTASQSWLPSRSLDIHAATACIPDKSLDLKHPAITDHRSRLVTRSPVPSPHQQHNYQKQERQQYQHHARSSVDAGLAVPPMGNGQSGMKAYHPDHNQKRYSQGAAMPPEFTPGVQSNIQCGNNGGRRLDGQVNIDDEDYSPPDAEFTGFNQVQQPSRRGEQQYSGPLHPLMIPGTSARSRDSTREAYNATDVDPSQQQTRQTLHSFYNEQVSPSHDHNQEQNSMIEPAWALQTHQADLAHANSGSQGHMAMPMTQDRDARTNVIGTSGLSGDDGSGRIPERAPAMTAVTSGGDHRVLPSSSLSSPSSPSFLLNDNAHPQRGLSRRISFVDTIEIIPAYRRSEYNRRSDKYATFKVLTPDLKTEIRDELNNYKMREMAVHVQSMGNTAFH</sequence>
<feature type="compositionally biased region" description="Low complexity" evidence="1">
    <location>
        <begin position="685"/>
        <end position="700"/>
    </location>
</feature>
<keyword evidence="3" id="KW-1185">Reference proteome</keyword>
<protein>
    <submittedName>
        <fullName evidence="2">Uncharacterized protein</fullName>
    </submittedName>
</protein>
<dbReference type="OrthoDB" id="5563016at2759"/>
<dbReference type="PANTHER" id="PTHR12751">
    <property type="entry name" value="PHOSPHATASE AND ACTIN REGULATOR PHACTR"/>
    <property type="match status" value="1"/>
</dbReference>
<feature type="compositionally biased region" description="Polar residues" evidence="1">
    <location>
        <begin position="536"/>
        <end position="552"/>
    </location>
</feature>
<feature type="region of interest" description="Disordered" evidence="1">
    <location>
        <begin position="1"/>
        <end position="153"/>
    </location>
</feature>
<feature type="compositionally biased region" description="Polar residues" evidence="1">
    <location>
        <begin position="139"/>
        <end position="153"/>
    </location>
</feature>